<sequence length="509" mass="56069">MRVSGAPHLVILSLLLLNMLNYIGSCGISGSIPSTFANLRNLVTVWAPDLELTGRIPDFIGNWTKLTTLRLQGNSFEGSIPMTFSHMTSLKELRLSDILNGSSSSLAFIKDMKSLNILVLRNNRISDSIPADIGDYKNLEHLFLGNNNLNGTLPQQKINSLLNIDVSYNNLLGTLPSWVNGKDLQLNLVSNNFTLDSSTNSALPSGLNCLQRNFPCNRGDGRYYNLGIKCGGPQITSSNGIVYEKDDETLGPASYFVSSTKRWATARLSASSLRYYGLGLENGNYIVILQFAEIAFANSLTWTNHGRRVFDIFIQSNPNPKSLIITAAAAATIAILPKNESRNFDELSLSPYRRNPRNVHALEFAIELGKVELPTMEIVCEAFEAAATATLSKIEEACIIYRPHHCRIARSSKNFCSHRQRVTRSPELLQSSVVKKKNSELVIKDFDIRKEAGGVSFQAVQKEFKATVSQNYLEIHLFWAGKGTCCIPNPATYGPIISTISATPGKSVP</sequence>
<dbReference type="InterPro" id="IPR001611">
    <property type="entry name" value="Leu-rich_rpt"/>
</dbReference>
<keyword evidence="5" id="KW-0433">Leucine-rich repeat</keyword>
<evidence type="ECO:0000256" key="7">
    <source>
        <dbReference type="ARBA" id="ARBA00022729"/>
    </source>
</evidence>
<evidence type="ECO:0000256" key="13">
    <source>
        <dbReference type="ARBA" id="ARBA00023180"/>
    </source>
</evidence>
<comment type="catalytic activity">
    <reaction evidence="14">
        <text>L-threonyl-[protein] + ATP = O-phospho-L-threonyl-[protein] + ADP + H(+)</text>
        <dbReference type="Rhea" id="RHEA:46608"/>
        <dbReference type="Rhea" id="RHEA-COMP:11060"/>
        <dbReference type="Rhea" id="RHEA-COMP:11605"/>
        <dbReference type="ChEBI" id="CHEBI:15378"/>
        <dbReference type="ChEBI" id="CHEBI:30013"/>
        <dbReference type="ChEBI" id="CHEBI:30616"/>
        <dbReference type="ChEBI" id="CHEBI:61977"/>
        <dbReference type="ChEBI" id="CHEBI:456216"/>
        <dbReference type="EC" id="2.7.11.1"/>
    </reaction>
</comment>
<keyword evidence="7 16" id="KW-0732">Signal</keyword>
<name>A0AA88AN18_FICCA</name>
<dbReference type="GO" id="GO:0005524">
    <property type="term" value="F:ATP binding"/>
    <property type="evidence" value="ECO:0007669"/>
    <property type="project" value="UniProtKB-KW"/>
</dbReference>
<keyword evidence="6" id="KW-0808">Transferase</keyword>
<dbReference type="FunFam" id="3.80.10.10:FF:000041">
    <property type="entry name" value="LRR receptor-like serine/threonine-protein kinase ERECTA"/>
    <property type="match status" value="1"/>
</dbReference>
<keyword evidence="4" id="KW-0597">Phosphoprotein</keyword>
<proteinExistence type="predicted"/>
<accession>A0AA88AN18</accession>
<evidence type="ECO:0000259" key="17">
    <source>
        <dbReference type="Pfam" id="PF11721"/>
    </source>
</evidence>
<feature type="domain" description="Malectin" evidence="17">
    <location>
        <begin position="226"/>
        <end position="329"/>
    </location>
</feature>
<evidence type="ECO:0000313" key="18">
    <source>
        <dbReference type="EMBL" id="GMN46951.1"/>
    </source>
</evidence>
<evidence type="ECO:0000256" key="12">
    <source>
        <dbReference type="ARBA" id="ARBA00023170"/>
    </source>
</evidence>
<comment type="caution">
    <text evidence="18">The sequence shown here is derived from an EMBL/GenBank/DDBJ whole genome shotgun (WGS) entry which is preliminary data.</text>
</comment>
<dbReference type="AlphaFoldDB" id="A0AA88AN18"/>
<dbReference type="GO" id="GO:0004674">
    <property type="term" value="F:protein serine/threonine kinase activity"/>
    <property type="evidence" value="ECO:0007669"/>
    <property type="project" value="UniProtKB-KW"/>
</dbReference>
<dbReference type="PANTHER" id="PTHR48006">
    <property type="entry name" value="LEUCINE-RICH REPEAT-CONTAINING PROTEIN DDB_G0281931-RELATED"/>
    <property type="match status" value="1"/>
</dbReference>
<evidence type="ECO:0000256" key="10">
    <source>
        <dbReference type="ARBA" id="ARBA00022840"/>
    </source>
</evidence>
<dbReference type="Proteomes" id="UP001187192">
    <property type="component" value="Unassembled WGS sequence"/>
</dbReference>
<reference evidence="18" key="1">
    <citation type="submission" date="2023-07" db="EMBL/GenBank/DDBJ databases">
        <title>draft genome sequence of fig (Ficus carica).</title>
        <authorList>
            <person name="Takahashi T."/>
            <person name="Nishimura K."/>
        </authorList>
    </citation>
    <scope>NUCLEOTIDE SEQUENCE</scope>
</reference>
<dbReference type="InterPro" id="IPR021720">
    <property type="entry name" value="Malectin_dom"/>
</dbReference>
<feature type="chain" id="PRO_5041742815" description="non-specific serine/threonine protein kinase" evidence="16">
    <location>
        <begin position="26"/>
        <end position="509"/>
    </location>
</feature>
<evidence type="ECO:0000313" key="19">
    <source>
        <dbReference type="Proteomes" id="UP001187192"/>
    </source>
</evidence>
<keyword evidence="10" id="KW-0067">ATP-binding</keyword>
<feature type="signal peptide" evidence="16">
    <location>
        <begin position="1"/>
        <end position="25"/>
    </location>
</feature>
<keyword evidence="9" id="KW-0547">Nucleotide-binding</keyword>
<dbReference type="Gene3D" id="3.80.10.10">
    <property type="entry name" value="Ribonuclease Inhibitor"/>
    <property type="match status" value="1"/>
</dbReference>
<gene>
    <name evidence="18" type="ORF">TIFTF001_016134</name>
</gene>
<evidence type="ECO:0000256" key="15">
    <source>
        <dbReference type="ARBA" id="ARBA00048679"/>
    </source>
</evidence>
<evidence type="ECO:0000256" key="1">
    <source>
        <dbReference type="ARBA" id="ARBA00004479"/>
    </source>
</evidence>
<feature type="domain" description="Malectin" evidence="17">
    <location>
        <begin position="438"/>
        <end position="500"/>
    </location>
</feature>
<dbReference type="InterPro" id="IPR051824">
    <property type="entry name" value="LRR_Rcpt-Like_S/T_Kinase"/>
</dbReference>
<dbReference type="Pfam" id="PF00560">
    <property type="entry name" value="LRR_1"/>
    <property type="match status" value="3"/>
</dbReference>
<dbReference type="EC" id="2.7.11.1" evidence="2"/>
<evidence type="ECO:0000256" key="9">
    <source>
        <dbReference type="ARBA" id="ARBA00022741"/>
    </source>
</evidence>
<comment type="catalytic activity">
    <reaction evidence="15">
        <text>L-seryl-[protein] + ATP = O-phospho-L-seryl-[protein] + ADP + H(+)</text>
        <dbReference type="Rhea" id="RHEA:17989"/>
        <dbReference type="Rhea" id="RHEA-COMP:9863"/>
        <dbReference type="Rhea" id="RHEA-COMP:11604"/>
        <dbReference type="ChEBI" id="CHEBI:15378"/>
        <dbReference type="ChEBI" id="CHEBI:29999"/>
        <dbReference type="ChEBI" id="CHEBI:30616"/>
        <dbReference type="ChEBI" id="CHEBI:83421"/>
        <dbReference type="ChEBI" id="CHEBI:456216"/>
        <dbReference type="EC" id="2.7.11.1"/>
    </reaction>
</comment>
<comment type="subcellular location">
    <subcellularLocation>
        <location evidence="1">Membrane</location>
        <topology evidence="1">Single-pass type I membrane protein</topology>
    </subcellularLocation>
</comment>
<evidence type="ECO:0000256" key="14">
    <source>
        <dbReference type="ARBA" id="ARBA00047899"/>
    </source>
</evidence>
<organism evidence="18 19">
    <name type="scientific">Ficus carica</name>
    <name type="common">Common fig</name>
    <dbReference type="NCBI Taxonomy" id="3494"/>
    <lineage>
        <taxon>Eukaryota</taxon>
        <taxon>Viridiplantae</taxon>
        <taxon>Streptophyta</taxon>
        <taxon>Embryophyta</taxon>
        <taxon>Tracheophyta</taxon>
        <taxon>Spermatophyta</taxon>
        <taxon>Magnoliopsida</taxon>
        <taxon>eudicotyledons</taxon>
        <taxon>Gunneridae</taxon>
        <taxon>Pentapetalae</taxon>
        <taxon>rosids</taxon>
        <taxon>fabids</taxon>
        <taxon>Rosales</taxon>
        <taxon>Moraceae</taxon>
        <taxon>Ficeae</taxon>
        <taxon>Ficus</taxon>
    </lineage>
</organism>
<evidence type="ECO:0000256" key="5">
    <source>
        <dbReference type="ARBA" id="ARBA00022614"/>
    </source>
</evidence>
<evidence type="ECO:0000256" key="4">
    <source>
        <dbReference type="ARBA" id="ARBA00022553"/>
    </source>
</evidence>
<dbReference type="Gene3D" id="2.60.120.430">
    <property type="entry name" value="Galactose-binding lectin"/>
    <property type="match status" value="2"/>
</dbReference>
<keyword evidence="8" id="KW-0677">Repeat</keyword>
<evidence type="ECO:0000256" key="2">
    <source>
        <dbReference type="ARBA" id="ARBA00012513"/>
    </source>
</evidence>
<keyword evidence="11" id="KW-0472">Membrane</keyword>
<keyword evidence="12" id="KW-0675">Receptor</keyword>
<evidence type="ECO:0000256" key="8">
    <source>
        <dbReference type="ARBA" id="ARBA00022737"/>
    </source>
</evidence>
<dbReference type="EMBL" id="BTGU01000024">
    <property type="protein sequence ID" value="GMN46951.1"/>
    <property type="molecule type" value="Genomic_DNA"/>
</dbReference>
<keyword evidence="3" id="KW-0418">Kinase</keyword>
<protein>
    <recommendedName>
        <fullName evidence="2">non-specific serine/threonine protein kinase</fullName>
        <ecNumber evidence="2">2.7.11.1</ecNumber>
    </recommendedName>
</protein>
<dbReference type="InterPro" id="IPR032675">
    <property type="entry name" value="LRR_dom_sf"/>
</dbReference>
<evidence type="ECO:0000256" key="3">
    <source>
        <dbReference type="ARBA" id="ARBA00022527"/>
    </source>
</evidence>
<keyword evidence="3" id="KW-0723">Serine/threonine-protein kinase</keyword>
<evidence type="ECO:0000256" key="11">
    <source>
        <dbReference type="ARBA" id="ARBA00023136"/>
    </source>
</evidence>
<dbReference type="Pfam" id="PF11721">
    <property type="entry name" value="Malectin"/>
    <property type="match status" value="2"/>
</dbReference>
<keyword evidence="19" id="KW-1185">Reference proteome</keyword>
<evidence type="ECO:0000256" key="16">
    <source>
        <dbReference type="SAM" id="SignalP"/>
    </source>
</evidence>
<dbReference type="PANTHER" id="PTHR48006:SF62">
    <property type="entry name" value="LEUCINE-RICH REPEAT TRANSMEMBRANE PROTEIN KINASE"/>
    <property type="match status" value="1"/>
</dbReference>
<keyword evidence="13" id="KW-0325">Glycoprotein</keyword>
<dbReference type="GO" id="GO:0005886">
    <property type="term" value="C:plasma membrane"/>
    <property type="evidence" value="ECO:0007669"/>
    <property type="project" value="TreeGrafter"/>
</dbReference>
<evidence type="ECO:0000256" key="6">
    <source>
        <dbReference type="ARBA" id="ARBA00022679"/>
    </source>
</evidence>
<dbReference type="SUPFAM" id="SSF52058">
    <property type="entry name" value="L domain-like"/>
    <property type="match status" value="1"/>
</dbReference>